<dbReference type="InterPro" id="IPR036237">
    <property type="entry name" value="Xyl_isomerase-like_sf"/>
</dbReference>
<evidence type="ECO:0000256" key="8">
    <source>
        <dbReference type="SAM" id="SignalP"/>
    </source>
</evidence>
<dbReference type="SUPFAM" id="SSF51658">
    <property type="entry name" value="Xylose isomerase-like"/>
    <property type="match status" value="1"/>
</dbReference>
<evidence type="ECO:0000256" key="4">
    <source>
        <dbReference type="ARBA" id="ARBA00012570"/>
    </source>
</evidence>
<dbReference type="KEGG" id="dpa:109532937"/>
<feature type="active site" description="Proton donor/acceptor" evidence="7">
    <location>
        <position position="159"/>
    </location>
</feature>
<keyword evidence="6" id="KW-0413">Isomerase</keyword>
<dbReference type="GO" id="GO:0046487">
    <property type="term" value="P:glyoxylate metabolic process"/>
    <property type="evidence" value="ECO:0007669"/>
    <property type="project" value="TreeGrafter"/>
</dbReference>
<dbReference type="PANTHER" id="PTHR43489:SF6">
    <property type="entry name" value="HYDROXYPYRUVATE ISOMERASE-RELATED"/>
    <property type="match status" value="1"/>
</dbReference>
<dbReference type="FunFam" id="3.20.20.150:FF:000007">
    <property type="entry name" value="Hydroxypyruvate isomerase"/>
    <property type="match status" value="1"/>
</dbReference>
<dbReference type="InterPro" id="IPR026040">
    <property type="entry name" value="HyI-like"/>
</dbReference>
<dbReference type="EnsemblMetazoa" id="XM_019898083.1">
    <property type="protein sequence ID" value="XP_019753642.1"/>
    <property type="gene ID" value="LOC109532937"/>
</dbReference>
<organism evidence="10">
    <name type="scientific">Dendroctonus ponderosae</name>
    <name type="common">Mountain pine beetle</name>
    <dbReference type="NCBI Taxonomy" id="77166"/>
    <lineage>
        <taxon>Eukaryota</taxon>
        <taxon>Metazoa</taxon>
        <taxon>Ecdysozoa</taxon>
        <taxon>Arthropoda</taxon>
        <taxon>Hexapoda</taxon>
        <taxon>Insecta</taxon>
        <taxon>Pterygota</taxon>
        <taxon>Neoptera</taxon>
        <taxon>Endopterygota</taxon>
        <taxon>Coleoptera</taxon>
        <taxon>Polyphaga</taxon>
        <taxon>Cucujiformia</taxon>
        <taxon>Curculionidae</taxon>
        <taxon>Scolytinae</taxon>
        <taxon>Dendroctonus</taxon>
    </lineage>
</organism>
<evidence type="ECO:0000256" key="7">
    <source>
        <dbReference type="PIRSR" id="PIRSR006241-50"/>
    </source>
</evidence>
<dbReference type="HOGENOM" id="CLU_050006_1_1_1"/>
<dbReference type="InterPro" id="IPR050417">
    <property type="entry name" value="Sugar_Epim/Isomerase"/>
</dbReference>
<dbReference type="EC" id="5.3.1.22" evidence="4"/>
<evidence type="ECO:0000313" key="11">
    <source>
        <dbReference type="EnsemblMetazoa" id="XP_019753642.1"/>
    </source>
</evidence>
<keyword evidence="12" id="KW-1185">Reference proteome</keyword>
<evidence type="ECO:0000313" key="12">
    <source>
        <dbReference type="Proteomes" id="UP000019118"/>
    </source>
</evidence>
<name>N6TSU0_DENPD</name>
<dbReference type="InterPro" id="IPR013022">
    <property type="entry name" value="Xyl_isomerase-like_TIM-brl"/>
</dbReference>
<evidence type="ECO:0000256" key="3">
    <source>
        <dbReference type="ARBA" id="ARBA00005962"/>
    </source>
</evidence>
<evidence type="ECO:0000256" key="1">
    <source>
        <dbReference type="ARBA" id="ARBA00000476"/>
    </source>
</evidence>
<dbReference type="Gene3D" id="3.20.20.150">
    <property type="entry name" value="Divalent-metal-dependent TIM barrel enzymes"/>
    <property type="match status" value="1"/>
</dbReference>
<evidence type="ECO:0000256" key="5">
    <source>
        <dbReference type="ARBA" id="ARBA00017985"/>
    </source>
</evidence>
<dbReference type="AlphaFoldDB" id="N6TSU0"/>
<gene>
    <name evidence="11" type="primary">109532937</name>
    <name evidence="10" type="ORF">YQE_02471</name>
</gene>
<accession>N6TSU0</accession>
<feature type="domain" description="Xylose isomerase-like TIM barrel" evidence="9">
    <location>
        <begin position="40"/>
        <end position="274"/>
    </location>
</feature>
<comment type="function">
    <text evidence="2">Catalyzes the reversible isomerization between hydroxypyruvate and 2-hydroxy-3-oxopropanoate (also termed tartronate semialdehyde).</text>
</comment>
<comment type="similarity">
    <text evidence="3">Belongs to the hyi family.</text>
</comment>
<proteinExistence type="inferred from homology"/>
<dbReference type="Pfam" id="PF01261">
    <property type="entry name" value="AP_endonuc_2"/>
    <property type="match status" value="1"/>
</dbReference>
<sequence length="279" mass="30932">MNTCLYLCLMSLATGTRAMLGFCANLSFLFKEKPFLERYAAAADAGFRAVETGFPFGFSKEDVVKAKISAGIEQVLINSLTGDVTKGELGYAAVEGKKDEFRKSILTTIDYAKAVGAKKIHIMSGVVQNPTSKNDQTLVENLKFAAELLQQENILGVIEPINNYSIPNYYLNSYEKAIEVIKAVDSASLKLQLDIFHLQLIKGDITHTIEKVKPYIGHIQIAQAPGRNEPDTPGEINYNYVLDKIQKDAGYADWIGLEYIPLNDTVEGLKWVKNYGYSL</sequence>
<feature type="non-terminal residue" evidence="10">
    <location>
        <position position="1"/>
    </location>
</feature>
<feature type="signal peptide" evidence="8">
    <location>
        <begin position="1"/>
        <end position="18"/>
    </location>
</feature>
<dbReference type="Proteomes" id="UP000019118">
    <property type="component" value="Unassembled WGS sequence"/>
</dbReference>
<reference evidence="10 12" key="1">
    <citation type="journal article" date="2013" name="Genome Biol.">
        <title>Draft genome of the mountain pine beetle, Dendroctonus ponderosae Hopkins, a major forest pest.</title>
        <authorList>
            <person name="Keeling C.I."/>
            <person name="Yuen M.M."/>
            <person name="Liao N.Y."/>
            <person name="Docking T.R."/>
            <person name="Chan S.K."/>
            <person name="Taylor G.A."/>
            <person name="Palmquist D.L."/>
            <person name="Jackman S.D."/>
            <person name="Nguyen A."/>
            <person name="Li M."/>
            <person name="Henderson H."/>
            <person name="Janes J.K."/>
            <person name="Zhao Y."/>
            <person name="Pandoh P."/>
            <person name="Moore R."/>
            <person name="Sperling F.A."/>
            <person name="Huber D.P."/>
            <person name="Birol I."/>
            <person name="Jones S.J."/>
            <person name="Bohlmann J."/>
        </authorList>
    </citation>
    <scope>NUCLEOTIDE SEQUENCE</scope>
</reference>
<dbReference type="PIRSF" id="PIRSF006241">
    <property type="entry name" value="HyI"/>
    <property type="match status" value="1"/>
</dbReference>
<evidence type="ECO:0000256" key="2">
    <source>
        <dbReference type="ARBA" id="ARBA00002968"/>
    </source>
</evidence>
<evidence type="ECO:0000259" key="9">
    <source>
        <dbReference type="Pfam" id="PF01261"/>
    </source>
</evidence>
<feature type="chain" id="PRO_5010971859" description="Putative hydroxypyruvate isomerase" evidence="8">
    <location>
        <begin position="19"/>
        <end position="279"/>
    </location>
</feature>
<dbReference type="OrthoDB" id="4214675at2759"/>
<reference evidence="11" key="2">
    <citation type="submission" date="2024-08" db="UniProtKB">
        <authorList>
            <consortium name="EnsemblMetazoa"/>
        </authorList>
    </citation>
    <scope>IDENTIFICATION</scope>
</reference>
<dbReference type="OMA" id="CEYRPRA"/>
<dbReference type="EMBL" id="KB740193">
    <property type="protein sequence ID" value="ENN81103.1"/>
    <property type="molecule type" value="Genomic_DNA"/>
</dbReference>
<protein>
    <recommendedName>
        <fullName evidence="5">Putative hydroxypyruvate isomerase</fullName>
        <ecNumber evidence="4">5.3.1.22</ecNumber>
    </recommendedName>
</protein>
<comment type="catalytic activity">
    <reaction evidence="1">
        <text>3-hydroxypyruvate = 2-hydroxy-3-oxopropanoate</text>
        <dbReference type="Rhea" id="RHEA:11952"/>
        <dbReference type="ChEBI" id="CHEBI:17180"/>
        <dbReference type="ChEBI" id="CHEBI:57978"/>
        <dbReference type="EC" id="5.3.1.22"/>
    </reaction>
</comment>
<dbReference type="GO" id="GO:0008903">
    <property type="term" value="F:hydroxypyruvate isomerase activity"/>
    <property type="evidence" value="ECO:0007669"/>
    <property type="project" value="UniProtKB-EC"/>
</dbReference>
<evidence type="ECO:0000256" key="6">
    <source>
        <dbReference type="ARBA" id="ARBA00023235"/>
    </source>
</evidence>
<feature type="active site" description="Proton donor/acceptor" evidence="7">
    <location>
        <position position="258"/>
    </location>
</feature>
<dbReference type="PANTHER" id="PTHR43489">
    <property type="entry name" value="ISOMERASE"/>
    <property type="match status" value="1"/>
</dbReference>
<keyword evidence="8" id="KW-0732">Signal</keyword>
<evidence type="ECO:0000313" key="10">
    <source>
        <dbReference type="EMBL" id="ENN81103.1"/>
    </source>
</evidence>